<organism evidence="2 3">
    <name type="scientific">Sphingomonas leidyi</name>
    <dbReference type="NCBI Taxonomy" id="68569"/>
    <lineage>
        <taxon>Bacteria</taxon>
        <taxon>Pseudomonadati</taxon>
        <taxon>Pseudomonadota</taxon>
        <taxon>Alphaproteobacteria</taxon>
        <taxon>Sphingomonadales</taxon>
        <taxon>Sphingomonadaceae</taxon>
        <taxon>Sphingomonas</taxon>
    </lineage>
</organism>
<protein>
    <submittedName>
        <fullName evidence="2">Uncharacterized protein</fullName>
    </submittedName>
</protein>
<evidence type="ECO:0000313" key="2">
    <source>
        <dbReference type="EMBL" id="NIJ64693.1"/>
    </source>
</evidence>
<dbReference type="EMBL" id="JAASQV010000001">
    <property type="protein sequence ID" value="NIJ64693.1"/>
    <property type="molecule type" value="Genomic_DNA"/>
</dbReference>
<keyword evidence="1" id="KW-1133">Transmembrane helix</keyword>
<dbReference type="Proteomes" id="UP000564677">
    <property type="component" value="Unassembled WGS sequence"/>
</dbReference>
<keyword evidence="3" id="KW-1185">Reference proteome</keyword>
<feature type="transmembrane region" description="Helical" evidence="1">
    <location>
        <begin position="61"/>
        <end position="83"/>
    </location>
</feature>
<evidence type="ECO:0000256" key="1">
    <source>
        <dbReference type="SAM" id="Phobius"/>
    </source>
</evidence>
<dbReference type="AlphaFoldDB" id="A0A7X5ZVS2"/>
<reference evidence="2 3" key="1">
    <citation type="submission" date="2020-03" db="EMBL/GenBank/DDBJ databases">
        <title>Genomic Encyclopedia of Type Strains, Phase IV (KMG-IV): sequencing the most valuable type-strain genomes for metagenomic binning, comparative biology and taxonomic classification.</title>
        <authorList>
            <person name="Goeker M."/>
        </authorList>
    </citation>
    <scope>NUCLEOTIDE SEQUENCE [LARGE SCALE GENOMIC DNA]</scope>
    <source>
        <strain evidence="2 3">DSM 4733</strain>
    </source>
</reference>
<evidence type="ECO:0000313" key="3">
    <source>
        <dbReference type="Proteomes" id="UP000564677"/>
    </source>
</evidence>
<accession>A0A7X5ZVS2</accession>
<comment type="caution">
    <text evidence="2">The sequence shown here is derived from an EMBL/GenBank/DDBJ whole genome shotgun (WGS) entry which is preliminary data.</text>
</comment>
<keyword evidence="1" id="KW-0812">Transmembrane</keyword>
<sequence length="249" mass="26037">MASSPDPGAALVAANAAASTSLRETAKWLVSGVTATAVAVFAGSSLTRLGSLDFTSQPVRFSIAIAGALLGFAGLGLILARAISVLTVESFSFRHLVSSDEPRLVAIRTRIEKGQTGGMPGNAATFKELLERTDAARRAPDKASRTLMANFDMFRPKVMAQAGFFNVKAKFDQLVWALRCGSPMAIVGFGLFAWAANPPEPKPATAGPGPLVVIGPQEVAATQTARACPPARLRHCPTPTPEPSPLIDK</sequence>
<keyword evidence="1" id="KW-0472">Membrane</keyword>
<gene>
    <name evidence="2" type="ORF">FHR20_001624</name>
</gene>
<name>A0A7X5ZVS2_9SPHN</name>
<proteinExistence type="predicted"/>
<feature type="transmembrane region" description="Helical" evidence="1">
    <location>
        <begin position="28"/>
        <end position="49"/>
    </location>
</feature>